<dbReference type="InterPro" id="IPR036188">
    <property type="entry name" value="FAD/NAD-bd_sf"/>
</dbReference>
<evidence type="ECO:0000256" key="6">
    <source>
        <dbReference type="ARBA" id="ARBA00023444"/>
    </source>
</evidence>
<evidence type="ECO:0000256" key="2">
    <source>
        <dbReference type="ARBA" id="ARBA00022630"/>
    </source>
</evidence>
<dbReference type="PANTHER" id="PTHR42923:SF3">
    <property type="entry name" value="PROTOPORPHYRINOGEN OXIDASE"/>
    <property type="match status" value="1"/>
</dbReference>
<dbReference type="InterPro" id="IPR050464">
    <property type="entry name" value="Zeta_carotene_desat/Oxidored"/>
</dbReference>
<dbReference type="SUPFAM" id="SSF51905">
    <property type="entry name" value="FAD/NAD(P)-binding domain"/>
    <property type="match status" value="1"/>
</dbReference>
<dbReference type="GO" id="GO:0004729">
    <property type="term" value="F:oxygen-dependent protoporphyrinogen oxidase activity"/>
    <property type="evidence" value="ECO:0007669"/>
    <property type="project" value="InterPro"/>
</dbReference>
<keyword evidence="3" id="KW-0274">FAD</keyword>
<dbReference type="Gene3D" id="3.50.50.60">
    <property type="entry name" value="FAD/NAD(P)-binding domain"/>
    <property type="match status" value="1"/>
</dbReference>
<comment type="pathway">
    <text evidence="6">Porphyrin-containing compound metabolism.</text>
</comment>
<evidence type="ECO:0000313" key="8">
    <source>
        <dbReference type="EMBL" id="SVE32152.1"/>
    </source>
</evidence>
<protein>
    <recommendedName>
        <fullName evidence="7">Amine oxidase domain-containing protein</fullName>
    </recommendedName>
</protein>
<sequence>KSKNRYVVKNKKCMIVPTSFGSFIKSSLFSRNTKLKILTEPFRRNEPRNGEESVSQFIIRRFGKEVLDFAVNPFIAGTCAGDPDSLSIEHSFPLLINTEREHGSVIGGFFKNRNQKKSYNIKRRTISFKNGVSVLTKKLAEFSKDSILSQSQITDISKSDNGYTLTFLQNGDEKSFICDEIICTVPTHVLNRITINGEKYSDFNKLNEITYPPVISISLGYKTEDIPHPLDGFGALVPKC</sequence>
<dbReference type="InterPro" id="IPR002937">
    <property type="entry name" value="Amino_oxidase"/>
</dbReference>
<evidence type="ECO:0000256" key="3">
    <source>
        <dbReference type="ARBA" id="ARBA00022827"/>
    </source>
</evidence>
<dbReference type="Pfam" id="PF01593">
    <property type="entry name" value="Amino_oxidase"/>
    <property type="match status" value="1"/>
</dbReference>
<accession>A0A383CIW6</accession>
<dbReference type="GO" id="GO:0006783">
    <property type="term" value="P:heme biosynthetic process"/>
    <property type="evidence" value="ECO:0007669"/>
    <property type="project" value="UniProtKB-KW"/>
</dbReference>
<dbReference type="InterPro" id="IPR004572">
    <property type="entry name" value="Protoporphyrinogen_oxidase"/>
</dbReference>
<dbReference type="NCBIfam" id="TIGR00562">
    <property type="entry name" value="proto_IX_ox"/>
    <property type="match status" value="1"/>
</dbReference>
<feature type="non-terminal residue" evidence="8">
    <location>
        <position position="1"/>
    </location>
</feature>
<evidence type="ECO:0000256" key="1">
    <source>
        <dbReference type="ARBA" id="ARBA00001974"/>
    </source>
</evidence>
<keyword evidence="2" id="KW-0285">Flavoprotein</keyword>
<comment type="cofactor">
    <cofactor evidence="1">
        <name>FAD</name>
        <dbReference type="ChEBI" id="CHEBI:57692"/>
    </cofactor>
</comment>
<gene>
    <name evidence="8" type="ORF">METZ01_LOCUS485006</name>
</gene>
<name>A0A383CIW6_9ZZZZ</name>
<evidence type="ECO:0000256" key="4">
    <source>
        <dbReference type="ARBA" id="ARBA00023002"/>
    </source>
</evidence>
<reference evidence="8" key="1">
    <citation type="submission" date="2018-05" db="EMBL/GenBank/DDBJ databases">
        <authorList>
            <person name="Lanie J.A."/>
            <person name="Ng W.-L."/>
            <person name="Kazmierczak K.M."/>
            <person name="Andrzejewski T.M."/>
            <person name="Davidsen T.M."/>
            <person name="Wayne K.J."/>
            <person name="Tettelin H."/>
            <person name="Glass J.I."/>
            <person name="Rusch D."/>
            <person name="Podicherti R."/>
            <person name="Tsui H.-C.T."/>
            <person name="Winkler M.E."/>
        </authorList>
    </citation>
    <scope>NUCLEOTIDE SEQUENCE</scope>
</reference>
<evidence type="ECO:0000259" key="7">
    <source>
        <dbReference type="Pfam" id="PF01593"/>
    </source>
</evidence>
<dbReference type="AlphaFoldDB" id="A0A383CIW6"/>
<feature type="domain" description="Amine oxidase" evidence="7">
    <location>
        <begin position="10"/>
        <end position="228"/>
    </location>
</feature>
<feature type="non-terminal residue" evidence="8">
    <location>
        <position position="240"/>
    </location>
</feature>
<dbReference type="EMBL" id="UINC01209223">
    <property type="protein sequence ID" value="SVE32152.1"/>
    <property type="molecule type" value="Genomic_DNA"/>
</dbReference>
<evidence type="ECO:0000256" key="5">
    <source>
        <dbReference type="ARBA" id="ARBA00023133"/>
    </source>
</evidence>
<proteinExistence type="predicted"/>
<organism evidence="8">
    <name type="scientific">marine metagenome</name>
    <dbReference type="NCBI Taxonomy" id="408172"/>
    <lineage>
        <taxon>unclassified sequences</taxon>
        <taxon>metagenomes</taxon>
        <taxon>ecological metagenomes</taxon>
    </lineage>
</organism>
<keyword evidence="5" id="KW-0350">Heme biosynthesis</keyword>
<dbReference type="PANTHER" id="PTHR42923">
    <property type="entry name" value="PROTOPORPHYRINOGEN OXIDASE"/>
    <property type="match status" value="1"/>
</dbReference>
<keyword evidence="4" id="KW-0560">Oxidoreductase</keyword>